<reference evidence="3 4" key="1">
    <citation type="submission" date="2019-09" db="EMBL/GenBank/DDBJ databases">
        <title>Phylogeny of genus Pseudoclavibacter and closely related genus.</title>
        <authorList>
            <person name="Li Y."/>
        </authorList>
    </citation>
    <scope>NUCLEOTIDE SEQUENCE [LARGE SCALE GENOMIC DNA]</scope>
    <source>
        <strain evidence="3 4">THG-MD12</strain>
    </source>
</reference>
<dbReference type="InterPro" id="IPR001106">
    <property type="entry name" value="Aromatic_Lyase"/>
</dbReference>
<dbReference type="InterPro" id="IPR024083">
    <property type="entry name" value="Fumarase/histidase_N"/>
</dbReference>
<evidence type="ECO:0000256" key="1">
    <source>
        <dbReference type="ARBA" id="ARBA00023239"/>
    </source>
</evidence>
<dbReference type="EMBL" id="WBJX01000001">
    <property type="protein sequence ID" value="KAB1638997.1"/>
    <property type="molecule type" value="Genomic_DNA"/>
</dbReference>
<sequence>MRPATRRPHPHLLAAPPGTTAEPTSPAFFTPPVPRSTRSEFRMQQHADAEQRPQVRPTMRPNRRAAQAKRSVTDGSSAGVNALAGTSADASLPLSSFVIGRDRMTPRILERLAVTVGHLDIDPHVRVRLAEARGVIESVMARGEPAYGVNRGLGPLRDQEIPEELQHAFQLFVLASHDAAVGRNLTPIEARSVMLARLAVMAQGNSGATTSLFEGLRCLLECGVTPAIPSEGSVGAADLSMLAAIGNVLVGRGRVLDETGTQTVPAREALATAGLVPLELAAKDGLALVGANAASVGIAALTSVRLDRFTASADLVVAHTFDALNGSVKGFQEKVVAARPHPGQIRAAARFRSLLGSSRAYGPATAGSLQDPLSMRTVPQVHGTLIEQADVLRESVTVELNARSENPYIDVDNDVIISNGNFSTIQMAITADSVRLLLAHFGIMSERRCSLMIRRLRSERSLVEQVLSIDDAEHPFVPVILANTASSLMARLQQLAAPVSHLGGVVGDGVEDHNAQGYLAVRLLEDSLEAAERLLAIEALLAVGVGVAAPAPSMKDRAPLVVQLSKRIRETLALNDPAIMTSQRIDRVRADIAELSEHVQDA</sequence>
<dbReference type="InterPro" id="IPR008948">
    <property type="entry name" value="L-Aspartase-like"/>
</dbReference>
<accession>A0A7J5B4H9</accession>
<dbReference type="SUPFAM" id="SSF48557">
    <property type="entry name" value="L-aspartase-like"/>
    <property type="match status" value="1"/>
</dbReference>
<feature type="compositionally biased region" description="Basic and acidic residues" evidence="2">
    <location>
        <begin position="37"/>
        <end position="53"/>
    </location>
</feature>
<dbReference type="PANTHER" id="PTHR10362">
    <property type="entry name" value="HISTIDINE AMMONIA-LYASE"/>
    <property type="match status" value="1"/>
</dbReference>
<dbReference type="Pfam" id="PF00221">
    <property type="entry name" value="Lyase_aromatic"/>
    <property type="match status" value="1"/>
</dbReference>
<keyword evidence="1 3" id="KW-0456">Lyase</keyword>
<feature type="region of interest" description="Disordered" evidence="2">
    <location>
        <begin position="1"/>
        <end position="78"/>
    </location>
</feature>
<keyword evidence="4" id="KW-1185">Reference proteome</keyword>
<dbReference type="Gene3D" id="1.20.200.10">
    <property type="entry name" value="Fumarase/aspartase (Central domain)"/>
    <property type="match status" value="1"/>
</dbReference>
<comment type="caution">
    <text evidence="3">The sequence shown here is derived from an EMBL/GenBank/DDBJ whole genome shotgun (WGS) entry which is preliminary data.</text>
</comment>
<dbReference type="CDD" id="cd00332">
    <property type="entry name" value="PAL-HAL"/>
    <property type="match status" value="1"/>
</dbReference>
<dbReference type="OrthoDB" id="7285062at2"/>
<evidence type="ECO:0000313" key="3">
    <source>
        <dbReference type="EMBL" id="KAB1638997.1"/>
    </source>
</evidence>
<protein>
    <submittedName>
        <fullName evidence="3">Histidine ammonia-lyase</fullName>
    </submittedName>
</protein>
<dbReference type="Gene3D" id="1.10.275.10">
    <property type="entry name" value="Fumarase/aspartase (N-terminal domain)"/>
    <property type="match status" value="1"/>
</dbReference>
<name>A0A7J5B4H9_9MICO</name>
<gene>
    <name evidence="3" type="ORF">F8O03_01195</name>
</gene>
<feature type="compositionally biased region" description="Basic residues" evidence="2">
    <location>
        <begin position="1"/>
        <end position="10"/>
    </location>
</feature>
<dbReference type="AlphaFoldDB" id="A0A7J5B4H9"/>
<organism evidence="3 4">
    <name type="scientific">Pseudoclavibacter terrae</name>
    <dbReference type="NCBI Taxonomy" id="1530195"/>
    <lineage>
        <taxon>Bacteria</taxon>
        <taxon>Bacillati</taxon>
        <taxon>Actinomycetota</taxon>
        <taxon>Actinomycetes</taxon>
        <taxon>Micrococcales</taxon>
        <taxon>Microbacteriaceae</taxon>
        <taxon>Pseudoclavibacter</taxon>
    </lineage>
</organism>
<dbReference type="Proteomes" id="UP000490386">
    <property type="component" value="Unassembled WGS sequence"/>
</dbReference>
<evidence type="ECO:0000256" key="2">
    <source>
        <dbReference type="SAM" id="MobiDB-lite"/>
    </source>
</evidence>
<evidence type="ECO:0000313" key="4">
    <source>
        <dbReference type="Proteomes" id="UP000490386"/>
    </source>
</evidence>
<proteinExistence type="predicted"/>
<dbReference type="GO" id="GO:0016841">
    <property type="term" value="F:ammonia-lyase activity"/>
    <property type="evidence" value="ECO:0007669"/>
    <property type="project" value="UniProtKB-ARBA"/>
</dbReference>